<dbReference type="SUPFAM" id="SSF56954">
    <property type="entry name" value="Outer membrane efflux proteins (OEP)"/>
    <property type="match status" value="1"/>
</dbReference>
<dbReference type="Gene3D" id="1.20.1600.10">
    <property type="entry name" value="Outer membrane efflux proteins (OEP)"/>
    <property type="match status" value="1"/>
</dbReference>
<comment type="caution">
    <text evidence="4">The sequence shown here is derived from an EMBL/GenBank/DDBJ whole genome shotgun (WGS) entry which is preliminary data.</text>
</comment>
<evidence type="ECO:0000256" key="3">
    <source>
        <dbReference type="SAM" id="SignalP"/>
    </source>
</evidence>
<dbReference type="InterPro" id="IPR003423">
    <property type="entry name" value="OMP_efflux"/>
</dbReference>
<dbReference type="Pfam" id="PF02321">
    <property type="entry name" value="OEP"/>
    <property type="match status" value="1"/>
</dbReference>
<dbReference type="EMBL" id="JABKKE010000019">
    <property type="protein sequence ID" value="NPE14857.1"/>
    <property type="molecule type" value="Genomic_DNA"/>
</dbReference>
<feature type="chain" id="PRO_5047072475" evidence="3">
    <location>
        <begin position="23"/>
        <end position="328"/>
    </location>
</feature>
<dbReference type="Proteomes" id="UP001193734">
    <property type="component" value="Unassembled WGS sequence"/>
</dbReference>
<protein>
    <submittedName>
        <fullName evidence="4">TolC family protein</fullName>
    </submittedName>
</protein>
<accession>A0ABX2AVQ4</accession>
<keyword evidence="5" id="KW-1185">Reference proteome</keyword>
<keyword evidence="3" id="KW-0732">Signal</keyword>
<dbReference type="GeneID" id="82158306"/>
<evidence type="ECO:0000256" key="1">
    <source>
        <dbReference type="ARBA" id="ARBA00007613"/>
    </source>
</evidence>
<sequence length="328" mass="36722">MSKLRYLLIAVMTAGFGISASAQFNNSGISAGFFDSSETSTINFSKFHLPPLAVLFENAKSNPQILDLAKAQEIAQAEVAKQKKHIFSYVRGHASYSYGKTDMWGNNSSTYNQMIYQFQGSEQNYWNVGVNVNVPLEDLLDLGAAVKRKKLLVDQAQIKKDIAYDQLKLQIASLYVKITNSLISLKTASENAAIYQGAGSLNQEDFHQGNMSIEDFAYTKLREEEAVRRYQEMQTQITTDIITLEILTHTPIITNTTTDITLDGTVEKSEKEIAKENKAVEKEIRKTAAKEEKKYEAMEKAEKKAERQANKEAEKTAAETSGKEDKTK</sequence>
<comment type="similarity">
    <text evidence="1">Belongs to the outer membrane factor (OMF) (TC 1.B.17) family.</text>
</comment>
<evidence type="ECO:0000256" key="2">
    <source>
        <dbReference type="SAM" id="MobiDB-lite"/>
    </source>
</evidence>
<name>A0ABX2AVQ4_9BACT</name>
<reference evidence="4 5" key="1">
    <citation type="submission" date="2020-05" db="EMBL/GenBank/DDBJ databases">
        <title>Distinct polysaccharide utilization as determinants for interspecies competition between intestinal Prevotella spp.</title>
        <authorList>
            <person name="Galvez E.J.C."/>
            <person name="Iljazovic A."/>
            <person name="Strowig T."/>
        </authorList>
    </citation>
    <scope>NUCLEOTIDE SEQUENCE [LARGE SCALE GENOMIC DNA]</scope>
    <source>
        <strain evidence="4 5">PROD</strain>
    </source>
</reference>
<dbReference type="RefSeq" id="WP_172178161.1">
    <property type="nucleotide sequence ID" value="NZ_CASGIA010000014.1"/>
</dbReference>
<feature type="signal peptide" evidence="3">
    <location>
        <begin position="1"/>
        <end position="22"/>
    </location>
</feature>
<feature type="region of interest" description="Disordered" evidence="2">
    <location>
        <begin position="288"/>
        <end position="328"/>
    </location>
</feature>
<proteinExistence type="inferred from homology"/>
<gene>
    <name evidence="4" type="ORF">HPS55_11075</name>
</gene>
<organism evidence="4 5">
    <name type="scientific">Xylanibacter rodentium</name>
    <dbReference type="NCBI Taxonomy" id="2736289"/>
    <lineage>
        <taxon>Bacteria</taxon>
        <taxon>Pseudomonadati</taxon>
        <taxon>Bacteroidota</taxon>
        <taxon>Bacteroidia</taxon>
        <taxon>Bacteroidales</taxon>
        <taxon>Prevotellaceae</taxon>
        <taxon>Xylanibacter</taxon>
    </lineage>
</organism>
<evidence type="ECO:0000313" key="4">
    <source>
        <dbReference type="EMBL" id="NPE14857.1"/>
    </source>
</evidence>
<evidence type="ECO:0000313" key="5">
    <source>
        <dbReference type="Proteomes" id="UP001193734"/>
    </source>
</evidence>